<dbReference type="SUPFAM" id="SSF55347">
    <property type="entry name" value="Glyceraldehyde-3-phosphate dehydrogenase-like, C-terminal domain"/>
    <property type="match status" value="1"/>
</dbReference>
<accession>A0A0D8HF83</accession>
<evidence type="ECO:0000313" key="9">
    <source>
        <dbReference type="Proteomes" id="UP000032360"/>
    </source>
</evidence>
<comment type="function">
    <text evidence="5">Catalyzes the NADPH-dependent reduction of N-acetyl-5-glutamyl phosphate to yield N-acetyl-L-glutamate 5-semialdehyde.</text>
</comment>
<keyword evidence="2 5" id="KW-0028">Amino-acid biosynthesis</keyword>
<dbReference type="AlphaFoldDB" id="A0A0D8HF83"/>
<dbReference type="InterPro" id="IPR023013">
    <property type="entry name" value="AGPR_AS"/>
</dbReference>
<evidence type="ECO:0000256" key="3">
    <source>
        <dbReference type="ARBA" id="ARBA00022857"/>
    </source>
</evidence>
<dbReference type="UniPathway" id="UPA00068">
    <property type="reaction ID" value="UER00108"/>
</dbReference>
<comment type="catalytic activity">
    <reaction evidence="5">
        <text>N-acetyl-L-glutamate 5-semialdehyde + phosphate + NADP(+) = N-acetyl-L-glutamyl 5-phosphate + NADPH + H(+)</text>
        <dbReference type="Rhea" id="RHEA:21588"/>
        <dbReference type="ChEBI" id="CHEBI:15378"/>
        <dbReference type="ChEBI" id="CHEBI:29123"/>
        <dbReference type="ChEBI" id="CHEBI:43474"/>
        <dbReference type="ChEBI" id="CHEBI:57783"/>
        <dbReference type="ChEBI" id="CHEBI:57936"/>
        <dbReference type="ChEBI" id="CHEBI:58349"/>
        <dbReference type="EC" id="1.2.1.38"/>
    </reaction>
</comment>
<dbReference type="OrthoDB" id="9801289at2"/>
<dbReference type="RefSeq" id="WP_052606255.1">
    <property type="nucleotide sequence ID" value="NZ_JXYS01000079.1"/>
</dbReference>
<comment type="pathway">
    <text evidence="5">Amino-acid biosynthesis; L-arginine biosynthesis; N(2)-acetyl-L-ornithine from L-glutamate: step 3/4.</text>
</comment>
<dbReference type="GO" id="GO:0006526">
    <property type="term" value="P:L-arginine biosynthetic process"/>
    <property type="evidence" value="ECO:0007669"/>
    <property type="project" value="UniProtKB-UniRule"/>
</dbReference>
<dbReference type="NCBIfam" id="TIGR01850">
    <property type="entry name" value="argC"/>
    <property type="match status" value="1"/>
</dbReference>
<dbReference type="InterPro" id="IPR050085">
    <property type="entry name" value="AGPR"/>
</dbReference>
<dbReference type="Proteomes" id="UP000032360">
    <property type="component" value="Unassembled WGS sequence"/>
</dbReference>
<evidence type="ECO:0000313" key="8">
    <source>
        <dbReference type="EMBL" id="KJF16583.1"/>
    </source>
</evidence>
<dbReference type="SUPFAM" id="SSF51735">
    <property type="entry name" value="NAD(P)-binding Rossmann-fold domains"/>
    <property type="match status" value="1"/>
</dbReference>
<dbReference type="GO" id="GO:0070401">
    <property type="term" value="F:NADP+ binding"/>
    <property type="evidence" value="ECO:0007669"/>
    <property type="project" value="InterPro"/>
</dbReference>
<dbReference type="Gene3D" id="3.40.50.720">
    <property type="entry name" value="NAD(P)-binding Rossmann-like Domain"/>
    <property type="match status" value="1"/>
</dbReference>
<dbReference type="Pfam" id="PF22698">
    <property type="entry name" value="Semialdhyde_dhC_1"/>
    <property type="match status" value="1"/>
</dbReference>
<evidence type="ECO:0000256" key="1">
    <source>
        <dbReference type="ARBA" id="ARBA00022571"/>
    </source>
</evidence>
<keyword evidence="1 5" id="KW-0055">Arginine biosynthesis</keyword>
<evidence type="ECO:0000256" key="2">
    <source>
        <dbReference type="ARBA" id="ARBA00022605"/>
    </source>
</evidence>
<keyword evidence="3 5" id="KW-0521">NADP</keyword>
<dbReference type="PATRIC" id="fig|1280514.3.peg.3348"/>
<protein>
    <recommendedName>
        <fullName evidence="5">N-acetyl-gamma-glutamyl-phosphate reductase</fullName>
        <shortName evidence="5">AGPR</shortName>
        <ecNumber evidence="5">1.2.1.38</ecNumber>
    </recommendedName>
    <alternativeName>
        <fullName evidence="5">N-acetyl-glutamate semialdehyde dehydrogenase</fullName>
        <shortName evidence="5">NAGSA dehydrogenase</shortName>
    </alternativeName>
</protein>
<evidence type="ECO:0000256" key="5">
    <source>
        <dbReference type="HAMAP-Rule" id="MF_00150"/>
    </source>
</evidence>
<dbReference type="InterPro" id="IPR058924">
    <property type="entry name" value="AGPR_dimerisation_dom"/>
</dbReference>
<dbReference type="EC" id="1.2.1.38" evidence="5"/>
<feature type="domain" description="Semialdehyde dehydrogenase NAD-binding" evidence="7">
    <location>
        <begin position="2"/>
        <end position="146"/>
    </location>
</feature>
<reference evidence="8 9" key="1">
    <citation type="submission" date="2015-01" db="EMBL/GenBank/DDBJ databases">
        <title>Draft genome of the acidophilic iron oxidizer Acidithrix ferrooxidans strain Py-F3.</title>
        <authorList>
            <person name="Poehlein A."/>
            <person name="Eisen S."/>
            <person name="Schloemann M."/>
            <person name="Johnson B.D."/>
            <person name="Daniel R."/>
            <person name="Muehling M."/>
        </authorList>
    </citation>
    <scope>NUCLEOTIDE SEQUENCE [LARGE SCALE GENOMIC DNA]</scope>
    <source>
        <strain evidence="8 9">Py-F3</strain>
    </source>
</reference>
<dbReference type="SMART" id="SM00859">
    <property type="entry name" value="Semialdhyde_dh"/>
    <property type="match status" value="1"/>
</dbReference>
<gene>
    <name evidence="5 8" type="primary">argC</name>
    <name evidence="8" type="ORF">AXFE_25510</name>
</gene>
<keyword evidence="9" id="KW-1185">Reference proteome</keyword>
<dbReference type="GO" id="GO:0051287">
    <property type="term" value="F:NAD binding"/>
    <property type="evidence" value="ECO:0007669"/>
    <property type="project" value="InterPro"/>
</dbReference>
<dbReference type="PANTHER" id="PTHR32338:SF10">
    <property type="entry name" value="N-ACETYL-GAMMA-GLUTAMYL-PHOSPHATE REDUCTASE, CHLOROPLASTIC-RELATED"/>
    <property type="match status" value="1"/>
</dbReference>
<comment type="similarity">
    <text evidence="5">Belongs to the NAGSA dehydrogenase family. Type 1 subfamily.</text>
</comment>
<keyword evidence="5" id="KW-0963">Cytoplasm</keyword>
<dbReference type="CDD" id="cd23934">
    <property type="entry name" value="AGPR_1_C"/>
    <property type="match status" value="1"/>
</dbReference>
<dbReference type="PANTHER" id="PTHR32338">
    <property type="entry name" value="N-ACETYL-GAMMA-GLUTAMYL-PHOSPHATE REDUCTASE, CHLOROPLASTIC-RELATED-RELATED"/>
    <property type="match status" value="1"/>
</dbReference>
<organism evidence="8 9">
    <name type="scientific">Acidithrix ferrooxidans</name>
    <dbReference type="NCBI Taxonomy" id="1280514"/>
    <lineage>
        <taxon>Bacteria</taxon>
        <taxon>Bacillati</taxon>
        <taxon>Actinomycetota</taxon>
        <taxon>Acidimicrobiia</taxon>
        <taxon>Acidimicrobiales</taxon>
        <taxon>Acidimicrobiaceae</taxon>
        <taxon>Acidithrix</taxon>
    </lineage>
</organism>
<dbReference type="HAMAP" id="MF_00150">
    <property type="entry name" value="ArgC_type1"/>
    <property type="match status" value="1"/>
</dbReference>
<evidence type="ECO:0000259" key="7">
    <source>
        <dbReference type="SMART" id="SM00859"/>
    </source>
</evidence>
<dbReference type="InterPro" id="IPR036291">
    <property type="entry name" value="NAD(P)-bd_dom_sf"/>
</dbReference>
<proteinExistence type="inferred from homology"/>
<dbReference type="PROSITE" id="PS01224">
    <property type="entry name" value="ARGC"/>
    <property type="match status" value="1"/>
</dbReference>
<comment type="subcellular location">
    <subcellularLocation>
        <location evidence="5">Cytoplasm</location>
    </subcellularLocation>
</comment>
<dbReference type="Pfam" id="PF01118">
    <property type="entry name" value="Semialdhyde_dh"/>
    <property type="match status" value="1"/>
</dbReference>
<dbReference type="CDD" id="cd17895">
    <property type="entry name" value="AGPR_1_N"/>
    <property type="match status" value="1"/>
</dbReference>
<dbReference type="InterPro" id="IPR000534">
    <property type="entry name" value="Semialdehyde_DH_NAD-bd"/>
</dbReference>
<name>A0A0D8HF83_9ACTN</name>
<dbReference type="Gene3D" id="3.30.360.10">
    <property type="entry name" value="Dihydrodipicolinate Reductase, domain 2"/>
    <property type="match status" value="1"/>
</dbReference>
<evidence type="ECO:0000256" key="6">
    <source>
        <dbReference type="PROSITE-ProRule" id="PRU10010"/>
    </source>
</evidence>
<sequence>MKAVIFGASGYGGAELIRSLGVHPSFEVVGLSGGANAGATLGEIYPHLETSSFGEMVLFDTDGLCDFIEHNQVDLAFLALPNNTATKIVPRIIDKVSCVIDLSADFRLKDPSLYESYYGYVHPEPKLLEEAVYGLCELNRSQLIGAKLIAAPGCYVTASTLALFPFLDQSIIDSNNVVISAVSGVSGAGRGSSVANLFSEIDSNVMAYGLFGHRHRPEIEQNLGSSVLFIPHLVPMTRGILATCFGDLSGEVAGELGLSHVSDITAKSSLLSRYLNGLLSDFYSGDQFVEVLAPGVSPRTKSTLGTNNALVSVSYDAQTNKVIVLAAIDNMVKGAAGQAIQAANIAFGLAEDAGLSKVSFYP</sequence>
<dbReference type="EMBL" id="JXYS01000079">
    <property type="protein sequence ID" value="KJF16583.1"/>
    <property type="molecule type" value="Genomic_DNA"/>
</dbReference>
<dbReference type="InterPro" id="IPR000706">
    <property type="entry name" value="AGPR_type-1"/>
</dbReference>
<dbReference type="GO" id="GO:0005737">
    <property type="term" value="C:cytoplasm"/>
    <property type="evidence" value="ECO:0007669"/>
    <property type="project" value="UniProtKB-SubCell"/>
</dbReference>
<dbReference type="STRING" id="1280514.AXFE_25510"/>
<keyword evidence="4 5" id="KW-0560">Oxidoreductase</keyword>
<feature type="active site" evidence="5 6">
    <location>
        <position position="154"/>
    </location>
</feature>
<dbReference type="GO" id="GO:0003942">
    <property type="term" value="F:N-acetyl-gamma-glutamyl-phosphate reductase activity"/>
    <property type="evidence" value="ECO:0007669"/>
    <property type="project" value="UniProtKB-UniRule"/>
</dbReference>
<comment type="caution">
    <text evidence="8">The sequence shown here is derived from an EMBL/GenBank/DDBJ whole genome shotgun (WGS) entry which is preliminary data.</text>
</comment>
<evidence type="ECO:0000256" key="4">
    <source>
        <dbReference type="ARBA" id="ARBA00023002"/>
    </source>
</evidence>